<proteinExistence type="predicted"/>
<reference evidence="1 2" key="1">
    <citation type="submission" date="2020-08" db="EMBL/GenBank/DDBJ databases">
        <title>Genomic Encyclopedia of Type Strains, Phase IV (KMG-IV): sequencing the most valuable type-strain genomes for metagenomic binning, comparative biology and taxonomic classification.</title>
        <authorList>
            <person name="Goeker M."/>
        </authorList>
    </citation>
    <scope>NUCLEOTIDE SEQUENCE [LARGE SCALE GENOMIC DNA]</scope>
    <source>
        <strain evidence="1 2">DSM 18233</strain>
    </source>
</reference>
<sequence length="72" mass="8365">MTDDTVVQEFDHAGHHLCVTVWRSGLFWKWSYVIDGLHKAEIATRPFKVQADSMNEGIFIAKYKAEKMPPRE</sequence>
<dbReference type="RefSeq" id="WP_184099013.1">
    <property type="nucleotide sequence ID" value="NZ_JACHHN010000002.1"/>
</dbReference>
<protein>
    <submittedName>
        <fullName evidence="1">Uncharacterized protein</fullName>
    </submittedName>
</protein>
<accession>A0A840REQ8</accession>
<organism evidence="1 2">
    <name type="scientific">Silvimonas terrae</name>
    <dbReference type="NCBI Taxonomy" id="300266"/>
    <lineage>
        <taxon>Bacteria</taxon>
        <taxon>Pseudomonadati</taxon>
        <taxon>Pseudomonadota</taxon>
        <taxon>Betaproteobacteria</taxon>
        <taxon>Neisseriales</taxon>
        <taxon>Chitinibacteraceae</taxon>
        <taxon>Silvimonas</taxon>
    </lineage>
</organism>
<name>A0A840REQ8_9NEIS</name>
<dbReference type="Proteomes" id="UP000543030">
    <property type="component" value="Unassembled WGS sequence"/>
</dbReference>
<evidence type="ECO:0000313" key="1">
    <source>
        <dbReference type="EMBL" id="MBB5190741.1"/>
    </source>
</evidence>
<dbReference type="EMBL" id="JACHHN010000002">
    <property type="protein sequence ID" value="MBB5190741.1"/>
    <property type="molecule type" value="Genomic_DNA"/>
</dbReference>
<gene>
    <name evidence="1" type="ORF">HNQ50_001463</name>
</gene>
<keyword evidence="2" id="KW-1185">Reference proteome</keyword>
<comment type="caution">
    <text evidence="1">The sequence shown here is derived from an EMBL/GenBank/DDBJ whole genome shotgun (WGS) entry which is preliminary data.</text>
</comment>
<dbReference type="AlphaFoldDB" id="A0A840REQ8"/>
<evidence type="ECO:0000313" key="2">
    <source>
        <dbReference type="Proteomes" id="UP000543030"/>
    </source>
</evidence>